<dbReference type="PANTHER" id="PTHR43691">
    <property type="entry name" value="URIDINE PHOSPHORYLASE"/>
    <property type="match status" value="1"/>
</dbReference>
<evidence type="ECO:0000313" key="2">
    <source>
        <dbReference type="EMBL" id="SLM18816.1"/>
    </source>
</evidence>
<dbReference type="EC" id="2.4.2.3" evidence="2"/>
<name>A0A3P3XR73_9SPIR</name>
<dbReference type="AlphaFoldDB" id="A0A3P3XR73"/>
<organism evidence="2">
    <name type="scientific">uncultured spirochete</name>
    <dbReference type="NCBI Taxonomy" id="156406"/>
    <lineage>
        <taxon>Bacteria</taxon>
        <taxon>Pseudomonadati</taxon>
        <taxon>Spirochaetota</taxon>
        <taxon>Spirochaetia</taxon>
        <taxon>Spirochaetales</taxon>
        <taxon>environmental samples</taxon>
    </lineage>
</organism>
<protein>
    <submittedName>
        <fullName evidence="2">Uridine phosphorylase</fullName>
        <ecNumber evidence="2">2.4.2.3</ecNumber>
    </submittedName>
</protein>
<accession>A0A3P3XR73</accession>
<gene>
    <name evidence="2" type="primary">udp</name>
    <name evidence="2" type="ORF">SPIRO4BDMA_50331</name>
</gene>
<sequence>MLDASKPTSEAGKQYHIDCSKGDLSRYVLLPGDPFRVPIIGSYWDSCQEISHHREYRSATGEYRGVAISACSTGIGGPSTEIAVNELAVIRCDTLIRVGTAGGLRPDIACGDMIISTGSVRFDGSSGHYVWPEYPAIANYEVVMALIEACEVLGFTYHLGVTASVSSFYAGQARPSFHDYFPSSKRHLIEDLIAAGVVNFEMESGTLFTLAGLFGLRAGMVCAANANRITNEWKVGDNEENVARVGTEAVRILAGWDQKKTESNRKYLSPSLFRD</sequence>
<reference evidence="2" key="1">
    <citation type="submission" date="2017-02" db="EMBL/GenBank/DDBJ databases">
        <authorList>
            <person name="Regsiter A."/>
            <person name="William W."/>
        </authorList>
    </citation>
    <scope>NUCLEOTIDE SEQUENCE</scope>
    <source>
        <strain evidence="2">BdmA 4</strain>
    </source>
</reference>
<proteinExistence type="predicted"/>
<dbReference type="InterPro" id="IPR035994">
    <property type="entry name" value="Nucleoside_phosphorylase_sf"/>
</dbReference>
<dbReference type="InterPro" id="IPR000845">
    <property type="entry name" value="Nucleoside_phosphorylase_d"/>
</dbReference>
<dbReference type="GO" id="GO:0005829">
    <property type="term" value="C:cytosol"/>
    <property type="evidence" value="ECO:0007669"/>
    <property type="project" value="TreeGrafter"/>
</dbReference>
<dbReference type="SUPFAM" id="SSF53167">
    <property type="entry name" value="Purine and uridine phosphorylases"/>
    <property type="match status" value="1"/>
</dbReference>
<dbReference type="GO" id="GO:0004850">
    <property type="term" value="F:uridine phosphorylase activity"/>
    <property type="evidence" value="ECO:0007669"/>
    <property type="project" value="UniProtKB-EC"/>
</dbReference>
<dbReference type="CDD" id="cd17767">
    <property type="entry name" value="UP_EcUdp-like"/>
    <property type="match status" value="1"/>
</dbReference>
<dbReference type="Gene3D" id="3.40.50.1580">
    <property type="entry name" value="Nucleoside phosphorylase domain"/>
    <property type="match status" value="1"/>
</dbReference>
<dbReference type="Pfam" id="PF01048">
    <property type="entry name" value="PNP_UDP_1"/>
    <property type="match status" value="1"/>
</dbReference>
<dbReference type="EMBL" id="FWDO01000005">
    <property type="protein sequence ID" value="SLM18816.1"/>
    <property type="molecule type" value="Genomic_DNA"/>
</dbReference>
<dbReference type="PANTHER" id="PTHR43691:SF13">
    <property type="entry name" value="URIDINE PHOSPHORYLASE"/>
    <property type="match status" value="1"/>
</dbReference>
<evidence type="ECO:0000259" key="1">
    <source>
        <dbReference type="Pfam" id="PF01048"/>
    </source>
</evidence>
<feature type="domain" description="Nucleoside phosphorylase" evidence="1">
    <location>
        <begin position="26"/>
        <end position="253"/>
    </location>
</feature>
<keyword evidence="2" id="KW-0808">Transferase</keyword>
<keyword evidence="2" id="KW-0328">Glycosyltransferase</keyword>
<dbReference type="GO" id="GO:0009116">
    <property type="term" value="P:nucleoside metabolic process"/>
    <property type="evidence" value="ECO:0007669"/>
    <property type="project" value="InterPro"/>
</dbReference>